<evidence type="ECO:0000313" key="3">
    <source>
        <dbReference type="Proteomes" id="UP000233654"/>
    </source>
</evidence>
<feature type="domain" description="Methyltransferase type 11" evidence="1">
    <location>
        <begin position="165"/>
        <end position="256"/>
    </location>
</feature>
<accession>A0A2N3G8A0</accession>
<dbReference type="EMBL" id="PHEX01000001">
    <property type="protein sequence ID" value="PKQ28940.1"/>
    <property type="molecule type" value="Genomic_DNA"/>
</dbReference>
<dbReference type="Gene3D" id="3.40.50.150">
    <property type="entry name" value="Vaccinia Virus protein VP39"/>
    <property type="match status" value="1"/>
</dbReference>
<proteinExistence type="predicted"/>
<reference evidence="2 3" key="1">
    <citation type="journal article" date="2017" name="ISME J.">
        <title>Potential for microbial H2 and metal transformations associated with novel bacteria and archaea in deep terrestrial subsurface sediments.</title>
        <authorList>
            <person name="Hernsdorf A.W."/>
            <person name="Amano Y."/>
            <person name="Miyakawa K."/>
            <person name="Ise K."/>
            <person name="Suzuki Y."/>
            <person name="Anantharaman K."/>
            <person name="Probst A."/>
            <person name="Burstein D."/>
            <person name="Thomas B.C."/>
            <person name="Banfield J.F."/>
        </authorList>
    </citation>
    <scope>NUCLEOTIDE SEQUENCE [LARGE SCALE GENOMIC DNA]</scope>
    <source>
        <strain evidence="2">HGW-Actinobacteria-3</strain>
    </source>
</reference>
<gene>
    <name evidence="2" type="ORF">CVT63_00030</name>
</gene>
<dbReference type="SUPFAM" id="SSF53335">
    <property type="entry name" value="S-adenosyl-L-methionine-dependent methyltransferases"/>
    <property type="match status" value="1"/>
</dbReference>
<comment type="caution">
    <text evidence="2">The sequence shown here is derived from an EMBL/GenBank/DDBJ whole genome shotgun (WGS) entry which is preliminary data.</text>
</comment>
<dbReference type="CDD" id="cd02440">
    <property type="entry name" value="AdoMet_MTases"/>
    <property type="match status" value="1"/>
</dbReference>
<dbReference type="PANTHER" id="PTHR43591:SF110">
    <property type="entry name" value="RHODANESE DOMAIN-CONTAINING PROTEIN"/>
    <property type="match status" value="1"/>
</dbReference>
<organism evidence="2 3">
    <name type="scientific">Candidatus Anoxymicrobium japonicum</name>
    <dbReference type="NCBI Taxonomy" id="2013648"/>
    <lineage>
        <taxon>Bacteria</taxon>
        <taxon>Bacillati</taxon>
        <taxon>Actinomycetota</taxon>
        <taxon>Candidatus Geothermincolia</taxon>
        <taxon>Candidatus Geothermincolales</taxon>
        <taxon>Candidatus Anoxymicrobiaceae</taxon>
        <taxon>Candidatus Anoxymicrobium</taxon>
    </lineage>
</organism>
<evidence type="ECO:0000313" key="2">
    <source>
        <dbReference type="EMBL" id="PKQ28940.1"/>
    </source>
</evidence>
<evidence type="ECO:0000259" key="1">
    <source>
        <dbReference type="Pfam" id="PF08241"/>
    </source>
</evidence>
<dbReference type="InterPro" id="IPR029063">
    <property type="entry name" value="SAM-dependent_MTases_sf"/>
</dbReference>
<protein>
    <recommendedName>
        <fullName evidence="1">Methyltransferase type 11 domain-containing protein</fullName>
    </recommendedName>
</protein>
<dbReference type="Proteomes" id="UP000233654">
    <property type="component" value="Unassembled WGS sequence"/>
</dbReference>
<dbReference type="AlphaFoldDB" id="A0A2N3G8A0"/>
<dbReference type="InterPro" id="IPR013216">
    <property type="entry name" value="Methyltransf_11"/>
</dbReference>
<dbReference type="GO" id="GO:0008757">
    <property type="term" value="F:S-adenosylmethionine-dependent methyltransferase activity"/>
    <property type="evidence" value="ECO:0007669"/>
    <property type="project" value="InterPro"/>
</dbReference>
<dbReference type="Pfam" id="PF08241">
    <property type="entry name" value="Methyltransf_11"/>
    <property type="match status" value="1"/>
</dbReference>
<name>A0A2N3G8A0_9ACTN</name>
<sequence length="361" mass="40893">MTNLDASTSRVSFELPDWPGLEKSLDVSVLYAGVDGPDSLVGTWTFNGAGPGRLSVDIDWLASKDDILSLSVDGGRRQPSLASVSHRDNMMTRPEMILRLTCAENAMEFAVKVTDTSALERYYQAEGHQQEYVVQHPFFNSFHEARLRSLFRIFRENIPVGSKVLDVGSGYSIFFLINHKWDLDITCCDLDSAAMEKMRGLAPQWNWIVADALTLPFEDASFDTVYAGEIIEHVSDTAAALAEWRRVLKPGGVLIISTPNRDRLLSRANRRDMPVHPEHVREMNLLEARATLRASGFDVRNVTGIYLELILNWYRPRGLRVDMLVSLFSNPRYKFIYRGLMWAGRLAPSRAFDLIFVCKKQ</sequence>
<dbReference type="PANTHER" id="PTHR43591">
    <property type="entry name" value="METHYLTRANSFERASE"/>
    <property type="match status" value="1"/>
</dbReference>